<dbReference type="NCBIfam" id="TIGR02773">
    <property type="entry name" value="addB_Gpos"/>
    <property type="match status" value="1"/>
</dbReference>
<dbReference type="eggNOG" id="COG3857">
    <property type="taxonomic scope" value="Bacteria"/>
</dbReference>
<evidence type="ECO:0000256" key="1">
    <source>
        <dbReference type="ARBA" id="ARBA00022485"/>
    </source>
</evidence>
<evidence type="ECO:0000256" key="6">
    <source>
        <dbReference type="ARBA" id="ARBA00022801"/>
    </source>
</evidence>
<dbReference type="PANTHER" id="PTHR30591:SF1">
    <property type="entry name" value="RECBCD ENZYME SUBUNIT RECC"/>
    <property type="match status" value="1"/>
</dbReference>
<dbReference type="GO" id="GO:0004527">
    <property type="term" value="F:exonuclease activity"/>
    <property type="evidence" value="ECO:0007669"/>
    <property type="project" value="UniProtKB-KW"/>
</dbReference>
<dbReference type="InterPro" id="IPR027417">
    <property type="entry name" value="P-loop_NTPase"/>
</dbReference>
<dbReference type="InterPro" id="IPR038726">
    <property type="entry name" value="PDDEXK_AddAB-type"/>
</dbReference>
<evidence type="ECO:0000256" key="3">
    <source>
        <dbReference type="ARBA" id="ARBA00022723"/>
    </source>
</evidence>
<evidence type="ECO:0000313" key="15">
    <source>
        <dbReference type="EMBL" id="EEX77761.1"/>
    </source>
</evidence>
<dbReference type="GO" id="GO:0005524">
    <property type="term" value="F:ATP binding"/>
    <property type="evidence" value="ECO:0007669"/>
    <property type="project" value="UniProtKB-KW"/>
</dbReference>
<dbReference type="Pfam" id="PF12705">
    <property type="entry name" value="PDDEXK_1"/>
    <property type="match status" value="1"/>
</dbReference>
<keyword evidence="8" id="KW-0269">Exonuclease</keyword>
<dbReference type="GO" id="GO:0004386">
    <property type="term" value="F:helicase activity"/>
    <property type="evidence" value="ECO:0007669"/>
    <property type="project" value="UniProtKB-KW"/>
</dbReference>
<organism evidence="15 16">
    <name type="scientific">Selenomonas sputigena (strain ATCC 35185 / DSM 20758 / CCUG 44933 / VPI D19B-28)</name>
    <dbReference type="NCBI Taxonomy" id="546271"/>
    <lineage>
        <taxon>Bacteria</taxon>
        <taxon>Bacillati</taxon>
        <taxon>Bacillota</taxon>
        <taxon>Negativicutes</taxon>
        <taxon>Selenomonadales</taxon>
        <taxon>Selenomonadaceae</taxon>
        <taxon>Selenomonas</taxon>
    </lineage>
</organism>
<evidence type="ECO:0000256" key="9">
    <source>
        <dbReference type="ARBA" id="ARBA00022840"/>
    </source>
</evidence>
<comment type="caution">
    <text evidence="15">The sequence shown here is derived from an EMBL/GenBank/DDBJ whole genome shotgun (WGS) entry which is preliminary data.</text>
</comment>
<dbReference type="STRING" id="546271.Selsp_1196"/>
<keyword evidence="3" id="KW-0479">Metal-binding</keyword>
<evidence type="ECO:0000256" key="13">
    <source>
        <dbReference type="ARBA" id="ARBA00023204"/>
    </source>
</evidence>
<evidence type="ECO:0000313" key="16">
    <source>
        <dbReference type="Proteomes" id="UP000003505"/>
    </source>
</evidence>
<name>C9LTM7_SELS3</name>
<keyword evidence="6" id="KW-0378">Hydrolase</keyword>
<dbReference type="AlphaFoldDB" id="C9LTM7"/>
<dbReference type="InterPro" id="IPR014017">
    <property type="entry name" value="DNA_helicase_UvrD-like_C"/>
</dbReference>
<keyword evidence="7" id="KW-0347">Helicase</keyword>
<evidence type="ECO:0000256" key="2">
    <source>
        <dbReference type="ARBA" id="ARBA00022722"/>
    </source>
</evidence>
<keyword evidence="4" id="KW-0547">Nucleotide-binding</keyword>
<dbReference type="InterPro" id="IPR011604">
    <property type="entry name" value="PDDEXK-like_dom_sf"/>
</dbReference>
<keyword evidence="9" id="KW-0067">ATP-binding</keyword>
<keyword evidence="5" id="KW-0227">DNA damage</keyword>
<keyword evidence="10" id="KW-0408">Iron</keyword>
<keyword evidence="12" id="KW-0238">DNA-binding</keyword>
<dbReference type="Proteomes" id="UP000003505">
    <property type="component" value="Unassembled WGS sequence"/>
</dbReference>
<dbReference type="InterPro" id="IPR049035">
    <property type="entry name" value="ADDB_N"/>
</dbReference>
<evidence type="ECO:0000259" key="14">
    <source>
        <dbReference type="PROSITE" id="PS51217"/>
    </source>
</evidence>
<keyword evidence="11" id="KW-0411">Iron-sulfur</keyword>
<keyword evidence="13" id="KW-0234">DNA repair</keyword>
<dbReference type="PANTHER" id="PTHR30591">
    <property type="entry name" value="RECBCD ENZYME SUBUNIT RECC"/>
    <property type="match status" value="1"/>
</dbReference>
<dbReference type="Pfam" id="PF21445">
    <property type="entry name" value="ADDB_N"/>
    <property type="match status" value="1"/>
</dbReference>
<sequence length="1151" mass="129605">MGNEGEDMIEFILGRAGTGKTHACLSSMAERMKAKPMGSALVLLLPEHATYRAERRLAAMMAGAGEGFVRGLVFGFKRFARHVLQETGGAAAARITSVGKRLLLKRILAEEGESLQAFARAAKQRGFTQTLERAMEEMRSYGIDGDALLQAQPALADDDLCRKLADLALIYSRYREKMAGRYNDTGDMLDALAEKIPSSRLLEGAEVWVDGFSFFNPQERKILAALFQKAKNVHITLTFDPTDEAAMQREGSLFYRQAQTLQQLRRLAQEMQIPVRVRSLEERRRFQSDALAAIERTAFSFPLVPQAGAAGVALVEAATRRLEMEAAAADIVRLCREKGLRWRDIAILTRDEAAYGDMLALTLEDCGIPYFRDNKREGVHHPLAELVRSAFEVLRGWRYDAMFRALKTGFFKKTRGQIDLLENYVLEFGIRGSSWTMEEDWHWHRRRSLDEEEEGATQKEAERLCQINSCRRAVAEPLQEFAAQVKAASTVRGYAEALYRLLLALDVPQTLERWADEAEKAGRLAESREHRQIWDDVISLLEQMAETSGDETIKVREFEDVLGDGLDALQISLIPPGLDYVTVADFDQNSVENARAIYILGANEGVMPRRSQEKGLLSDADRLHLKEAGLELPQGSVEGSFNERFLLYKGFTEARDYLWVSYALADTEGKALLPASLLGQIRTVLPAVSLQTVPLEGAERRLFAGGRQAVTALAAALRSYREKGTLDPFWCDVYNWALGERKMSIVLQKVLQGIFSHAAAELLPKELAAALYTKNRRLRGSVTRFESFRACPFQHFARYGLHLAERPAHGFRTLDLGVLLHAALREFGERLKKDGRRWRDVGEEECGEILHEILGLLAPRLQNEILLSSKQYENLLVRIEETAKKALVRLIELDAASEFRPVAFERSFGRGAGSLPPLTYALADGSSLEITGQIDRIDMDEAGRYFLILDYKTGAAYINLVEVYYGLRLQLLTYLLVARNFLAHTEEKELLPAAMLYCFLKNPLVTAPHRIDEAEAKKLLQGQLKMPGWVLADADVIRALDSTFSFTKVALTKKGEIDKRKLDYVKTEEEFAILLDYIAYILKDTGRQILSGEVRALPYRLKDRTACRFCPYIAVCGFDPLVPGFSYRWLQSHEDAELMDSMELKGQEDAE</sequence>
<evidence type="ECO:0000256" key="5">
    <source>
        <dbReference type="ARBA" id="ARBA00022763"/>
    </source>
</evidence>
<accession>C9LTM7</accession>
<evidence type="ECO:0000256" key="8">
    <source>
        <dbReference type="ARBA" id="ARBA00022839"/>
    </source>
</evidence>
<evidence type="ECO:0000256" key="7">
    <source>
        <dbReference type="ARBA" id="ARBA00022806"/>
    </source>
</evidence>
<gene>
    <name evidence="15" type="primary">addB</name>
    <name evidence="15" type="ORF">SELSPUOL_01038</name>
</gene>
<dbReference type="GO" id="GO:0003677">
    <property type="term" value="F:DNA binding"/>
    <property type="evidence" value="ECO:0007669"/>
    <property type="project" value="UniProtKB-KW"/>
</dbReference>
<protein>
    <submittedName>
        <fullName evidence="15">ATP-dependent nuclease subunit B</fullName>
    </submittedName>
</protein>
<dbReference type="GO" id="GO:0000724">
    <property type="term" value="P:double-strand break repair via homologous recombination"/>
    <property type="evidence" value="ECO:0007669"/>
    <property type="project" value="InterPro"/>
</dbReference>
<feature type="domain" description="UvrD-like helicase C-terminal" evidence="14">
    <location>
        <begin position="281"/>
        <end position="579"/>
    </location>
</feature>
<keyword evidence="2" id="KW-0540">Nuclease</keyword>
<dbReference type="GO" id="GO:0046872">
    <property type="term" value="F:metal ion binding"/>
    <property type="evidence" value="ECO:0007669"/>
    <property type="project" value="UniProtKB-KW"/>
</dbReference>
<evidence type="ECO:0000256" key="4">
    <source>
        <dbReference type="ARBA" id="ARBA00022741"/>
    </source>
</evidence>
<keyword evidence="1" id="KW-0004">4Fe-4S</keyword>
<dbReference type="Gene3D" id="3.90.320.10">
    <property type="match status" value="1"/>
</dbReference>
<proteinExistence type="predicted"/>
<dbReference type="EMBL" id="ACKP02000015">
    <property type="protein sequence ID" value="EEX77761.1"/>
    <property type="molecule type" value="Genomic_DNA"/>
</dbReference>
<reference evidence="15 16" key="1">
    <citation type="submission" date="2009-09" db="EMBL/GenBank/DDBJ databases">
        <authorList>
            <person name="Weinstock G."/>
            <person name="Sodergren E."/>
            <person name="Clifton S."/>
            <person name="Fulton L."/>
            <person name="Fulton B."/>
            <person name="Courtney L."/>
            <person name="Fronick C."/>
            <person name="Harrison M."/>
            <person name="Strong C."/>
            <person name="Farmer C."/>
            <person name="Delahaunty K."/>
            <person name="Markovic C."/>
            <person name="Hall O."/>
            <person name="Minx P."/>
            <person name="Tomlinson C."/>
            <person name="Mitreva M."/>
            <person name="Nelson J."/>
            <person name="Hou S."/>
            <person name="Wollam A."/>
            <person name="Pepin K.H."/>
            <person name="Johnson M."/>
            <person name="Bhonagiri V."/>
            <person name="Nash W.E."/>
            <person name="Warren W."/>
            <person name="Chinwalla A."/>
            <person name="Mardis E.R."/>
            <person name="Wilson R.K."/>
        </authorList>
    </citation>
    <scope>NUCLEOTIDE SEQUENCE [LARGE SCALE GENOMIC DNA]</scope>
    <source>
        <strain evidence="16">ATCC 35185 / DSM 20758 / VPI D19B-28</strain>
    </source>
</reference>
<dbReference type="Gene3D" id="3.40.50.300">
    <property type="entry name" value="P-loop containing nucleotide triphosphate hydrolases"/>
    <property type="match status" value="4"/>
</dbReference>
<evidence type="ECO:0000256" key="10">
    <source>
        <dbReference type="ARBA" id="ARBA00023004"/>
    </source>
</evidence>
<dbReference type="Gene3D" id="6.10.140.1030">
    <property type="match status" value="1"/>
</dbReference>
<dbReference type="SUPFAM" id="SSF52540">
    <property type="entry name" value="P-loop containing nucleoside triphosphate hydrolases"/>
    <property type="match status" value="1"/>
</dbReference>
<evidence type="ECO:0000256" key="12">
    <source>
        <dbReference type="ARBA" id="ARBA00023125"/>
    </source>
</evidence>
<dbReference type="GO" id="GO:0051539">
    <property type="term" value="F:4 iron, 4 sulfur cluster binding"/>
    <property type="evidence" value="ECO:0007669"/>
    <property type="project" value="UniProtKB-KW"/>
</dbReference>
<evidence type="ECO:0000256" key="11">
    <source>
        <dbReference type="ARBA" id="ARBA00023014"/>
    </source>
</evidence>
<dbReference type="PROSITE" id="PS51217">
    <property type="entry name" value="UVRD_HELICASE_CTER"/>
    <property type="match status" value="1"/>
</dbReference>
<dbReference type="InterPro" id="IPR014140">
    <property type="entry name" value="DNA_helicase_suAddB"/>
</dbReference>